<evidence type="ECO:0000259" key="8">
    <source>
        <dbReference type="Pfam" id="PF00884"/>
    </source>
</evidence>
<dbReference type="InterPro" id="IPR017850">
    <property type="entry name" value="Alkaline_phosphatase_core_sf"/>
</dbReference>
<dbReference type="RefSeq" id="WP_166304539.1">
    <property type="nucleotide sequence ID" value="NZ_CAWPIB010000006.1"/>
</dbReference>
<dbReference type="AlphaFoldDB" id="A0A7X5QD25"/>
<feature type="transmembrane region" description="Helical" evidence="7">
    <location>
        <begin position="36"/>
        <end position="56"/>
    </location>
</feature>
<dbReference type="Gene3D" id="3.40.720.10">
    <property type="entry name" value="Alkaline Phosphatase, subunit A"/>
    <property type="match status" value="1"/>
</dbReference>
<feature type="transmembrane region" description="Helical" evidence="7">
    <location>
        <begin position="63"/>
        <end position="83"/>
    </location>
</feature>
<keyword evidence="4 7" id="KW-0812">Transmembrane</keyword>
<evidence type="ECO:0000256" key="3">
    <source>
        <dbReference type="ARBA" id="ARBA00022679"/>
    </source>
</evidence>
<dbReference type="InterPro" id="IPR000917">
    <property type="entry name" value="Sulfatase_N"/>
</dbReference>
<evidence type="ECO:0000313" key="10">
    <source>
        <dbReference type="Proteomes" id="UP000591844"/>
    </source>
</evidence>
<gene>
    <name evidence="9" type="ORF">C5469_07625</name>
</gene>
<evidence type="ECO:0000256" key="5">
    <source>
        <dbReference type="ARBA" id="ARBA00022989"/>
    </source>
</evidence>
<protein>
    <recommendedName>
        <fullName evidence="8">Sulfatase N-terminal domain-containing protein</fullName>
    </recommendedName>
</protein>
<feature type="transmembrane region" description="Helical" evidence="7">
    <location>
        <begin position="142"/>
        <end position="159"/>
    </location>
</feature>
<keyword evidence="3" id="KW-0808">Transferase</keyword>
<name>A0A7X5QD25_9GAMM</name>
<dbReference type="InterPro" id="IPR058130">
    <property type="entry name" value="PEA_transf_C"/>
</dbReference>
<evidence type="ECO:0000256" key="4">
    <source>
        <dbReference type="ARBA" id="ARBA00022692"/>
    </source>
</evidence>
<evidence type="ECO:0000256" key="1">
    <source>
        <dbReference type="ARBA" id="ARBA00004651"/>
    </source>
</evidence>
<feature type="transmembrane region" description="Helical" evidence="7">
    <location>
        <begin position="9"/>
        <end position="30"/>
    </location>
</feature>
<evidence type="ECO:0000313" key="9">
    <source>
        <dbReference type="EMBL" id="NHB92022.1"/>
    </source>
</evidence>
<dbReference type="InterPro" id="IPR040423">
    <property type="entry name" value="PEA_transferase"/>
</dbReference>
<dbReference type="SUPFAM" id="SSF53649">
    <property type="entry name" value="Alkaline phosphatase-like"/>
    <property type="match status" value="1"/>
</dbReference>
<evidence type="ECO:0000256" key="2">
    <source>
        <dbReference type="ARBA" id="ARBA00022475"/>
    </source>
</evidence>
<proteinExistence type="predicted"/>
<organism evidence="9 10">
    <name type="scientific">Photorhabdus cinerea</name>
    <dbReference type="NCBI Taxonomy" id="471575"/>
    <lineage>
        <taxon>Bacteria</taxon>
        <taxon>Pseudomonadati</taxon>
        <taxon>Pseudomonadota</taxon>
        <taxon>Gammaproteobacteria</taxon>
        <taxon>Enterobacterales</taxon>
        <taxon>Morganellaceae</taxon>
        <taxon>Photorhabdus</taxon>
    </lineage>
</organism>
<dbReference type="Pfam" id="PF00884">
    <property type="entry name" value="Sulfatase"/>
    <property type="match status" value="1"/>
</dbReference>
<comment type="caution">
    <text evidence="9">The sequence shown here is derived from an EMBL/GenBank/DDBJ whole genome shotgun (WGS) entry which is preliminary data.</text>
</comment>
<reference evidence="9 10" key="1">
    <citation type="submission" date="2018-02" db="EMBL/GenBank/DDBJ databases">
        <authorList>
            <person name="Machado R.A."/>
        </authorList>
    </citation>
    <scope>NUCLEOTIDE SEQUENCE [LARGE SCALE GENOMIC DNA]</scope>
    <source>
        <strain evidence="9 10">DSM 19724</strain>
    </source>
</reference>
<dbReference type="Proteomes" id="UP000591844">
    <property type="component" value="Unassembled WGS sequence"/>
</dbReference>
<dbReference type="GO" id="GO:0005886">
    <property type="term" value="C:plasma membrane"/>
    <property type="evidence" value="ECO:0007669"/>
    <property type="project" value="UniProtKB-SubCell"/>
</dbReference>
<evidence type="ECO:0000256" key="6">
    <source>
        <dbReference type="ARBA" id="ARBA00023136"/>
    </source>
</evidence>
<evidence type="ECO:0000256" key="7">
    <source>
        <dbReference type="SAM" id="Phobius"/>
    </source>
</evidence>
<dbReference type="CDD" id="cd16017">
    <property type="entry name" value="LptA"/>
    <property type="match status" value="1"/>
</dbReference>
<feature type="domain" description="Sulfatase N-terminal" evidence="8">
    <location>
        <begin position="233"/>
        <end position="470"/>
    </location>
</feature>
<dbReference type="GO" id="GO:0009244">
    <property type="term" value="P:lipopolysaccharide core region biosynthetic process"/>
    <property type="evidence" value="ECO:0007669"/>
    <property type="project" value="TreeGrafter"/>
</dbReference>
<feature type="transmembrane region" description="Helical" evidence="7">
    <location>
        <begin position="112"/>
        <end position="130"/>
    </location>
</feature>
<keyword evidence="6 7" id="KW-0472">Membrane</keyword>
<sequence>MLKLKKKDIAVLSILFIILLFLIYNINMMISPERKLIGQIPMTILNSIMIICAISCLRSKSKFIFTISTLITIIVFFDFIYIATFKSTIESGNIASFFSTNKRESFEFIISYWKPILLNLFFFVAFVYLVIKSTNNLSSSTYFSLTLICLLMVISTRGYNATKAYTLYNKDDGKSYISFPDLLLENYKNGGYSMGFRTVFVLVSEFKNHNSMSSYIVQNRETPFNRSKNNDIKHIILVIGESSLRSRYSAYGYEENTTPFLNKKKESLIHDVISPAPVTALALKQILTMSSPHYPQKWLKYKNIIELANDAGYETIWLSNNGTPLSTWDIGTTAIAKSSNKVDFKNSGEKDDLELIKELKNVINEKKYQFIILHLRGSHAAYNSKLSSDNIDKNALHKNYPGVEYDRTIHHTDRVLEQIDSIVEKNKTPSIVYYLSDHGEIVNKGHGFIKGGKQQVEIPLVIINYNQNKNIKSLVESYRGQQGLLNTSSTYQILSELMGYSVPKEIKKIERNESYYIYHVNQIVYPYGKDI</sequence>
<keyword evidence="2" id="KW-1003">Cell membrane</keyword>
<comment type="subcellular location">
    <subcellularLocation>
        <location evidence="1">Cell membrane</location>
        <topology evidence="1">Multi-pass membrane protein</topology>
    </subcellularLocation>
</comment>
<keyword evidence="5 7" id="KW-1133">Transmembrane helix</keyword>
<dbReference type="EMBL" id="PUJW01000006">
    <property type="protein sequence ID" value="NHB92022.1"/>
    <property type="molecule type" value="Genomic_DNA"/>
</dbReference>
<keyword evidence="10" id="KW-1185">Reference proteome</keyword>
<accession>A0A7X5QD25</accession>
<dbReference type="GO" id="GO:0016776">
    <property type="term" value="F:phosphotransferase activity, phosphate group as acceptor"/>
    <property type="evidence" value="ECO:0007669"/>
    <property type="project" value="TreeGrafter"/>
</dbReference>
<dbReference type="PANTHER" id="PTHR30443">
    <property type="entry name" value="INNER MEMBRANE PROTEIN"/>
    <property type="match status" value="1"/>
</dbReference>
<dbReference type="PANTHER" id="PTHR30443:SF2">
    <property type="entry name" value="PHOSPHOETHANOLAMINE TRANSFERASE EPTC"/>
    <property type="match status" value="1"/>
</dbReference>